<dbReference type="Proteomes" id="UP000030694">
    <property type="component" value="Unassembled WGS sequence"/>
</dbReference>
<reference evidence="2 3" key="2">
    <citation type="submission" date="2013-02" db="EMBL/GenBank/DDBJ databases">
        <title>The Genome Sequence of Plasmodium falciparum CAMP/Malaysia.</title>
        <authorList>
            <consortium name="The Broad Institute Genome Sequencing Platform"/>
            <consortium name="The Broad Institute Genome Sequencing Center for Infectious Disease"/>
            <person name="Neafsey D."/>
            <person name="Cheeseman I."/>
            <person name="Volkman S."/>
            <person name="Adams J."/>
            <person name="Walker B."/>
            <person name="Young S.K."/>
            <person name="Zeng Q."/>
            <person name="Gargeya S."/>
            <person name="Fitzgerald M."/>
            <person name="Haas B."/>
            <person name="Abouelleil A."/>
            <person name="Alvarado L."/>
            <person name="Arachchi H.M."/>
            <person name="Berlin A.M."/>
            <person name="Chapman S.B."/>
            <person name="Dewar J."/>
            <person name="Goldberg J."/>
            <person name="Griggs A."/>
            <person name="Gujja S."/>
            <person name="Hansen M."/>
            <person name="Howarth C."/>
            <person name="Imamovic A."/>
            <person name="Larimer J."/>
            <person name="McCowan C."/>
            <person name="Murphy C."/>
            <person name="Neiman D."/>
            <person name="Pearson M."/>
            <person name="Priest M."/>
            <person name="Roberts A."/>
            <person name="Saif S."/>
            <person name="Shea T."/>
            <person name="Sisk P."/>
            <person name="Sykes S."/>
            <person name="Wortman J."/>
            <person name="Nusbaum C."/>
            <person name="Birren B."/>
        </authorList>
    </citation>
    <scope>NUCLEOTIDE SEQUENCE [LARGE SCALE GENOMIC DNA]</scope>
    <source>
        <strain evidence="2 3">CAMP/Malaysia</strain>
    </source>
</reference>
<keyword evidence="1" id="KW-0812">Transmembrane</keyword>
<evidence type="ECO:0000256" key="1">
    <source>
        <dbReference type="SAM" id="Phobius"/>
    </source>
</evidence>
<organism evidence="2 3">
    <name type="scientific">Plasmodium falciparum (isolate Camp / Malaysia)</name>
    <dbReference type="NCBI Taxonomy" id="5835"/>
    <lineage>
        <taxon>Eukaryota</taxon>
        <taxon>Sar</taxon>
        <taxon>Alveolata</taxon>
        <taxon>Apicomplexa</taxon>
        <taxon>Aconoidasida</taxon>
        <taxon>Haemosporida</taxon>
        <taxon>Plasmodiidae</taxon>
        <taxon>Plasmodium</taxon>
        <taxon>Plasmodium (Laverania)</taxon>
    </lineage>
</organism>
<name>A0A024X6Z1_PLAFC</name>
<keyword evidence="1" id="KW-1133">Transmembrane helix</keyword>
<accession>A0A024X6Z1</accession>
<reference evidence="2 3" key="1">
    <citation type="submission" date="2013-02" db="EMBL/GenBank/DDBJ databases">
        <title>The Genome Annotation of Plasmodium falciparum CAMP/Malaysia.</title>
        <authorList>
            <consortium name="The Broad Institute Genome Sequencing Platform"/>
            <consortium name="The Broad Institute Genome Sequencing Center for Infectious Disease"/>
            <person name="Neafsey D."/>
            <person name="Hoffman S."/>
            <person name="Volkman S."/>
            <person name="Rosenthal P."/>
            <person name="Walker B."/>
            <person name="Young S.K."/>
            <person name="Zeng Q."/>
            <person name="Gargeya S."/>
            <person name="Fitzgerald M."/>
            <person name="Haas B."/>
            <person name="Abouelleil A."/>
            <person name="Allen A.W."/>
            <person name="Alvarado L."/>
            <person name="Arachchi H.M."/>
            <person name="Berlin A.M."/>
            <person name="Chapman S.B."/>
            <person name="Gainer-Dewar J."/>
            <person name="Goldberg J."/>
            <person name="Griggs A."/>
            <person name="Gujja S."/>
            <person name="Hansen M."/>
            <person name="Howarth C."/>
            <person name="Imamovic A."/>
            <person name="Ireland A."/>
            <person name="Larimer J."/>
            <person name="McCowan C."/>
            <person name="Murphy C."/>
            <person name="Pearson M."/>
            <person name="Poon T.W."/>
            <person name="Priest M."/>
            <person name="Roberts A."/>
            <person name="Saif S."/>
            <person name="Shea T."/>
            <person name="Sisk P."/>
            <person name="Sykes S."/>
            <person name="Wortman J."/>
            <person name="Nusbaum C."/>
            <person name="Birren B."/>
        </authorList>
    </citation>
    <scope>NUCLEOTIDE SEQUENCE [LARGE SCALE GENOMIC DNA]</scope>
    <source>
        <strain evidence="2 3">CAMP/Malaysia</strain>
    </source>
</reference>
<dbReference type="EMBL" id="KI927515">
    <property type="protein sequence ID" value="ETW61312.1"/>
    <property type="molecule type" value="Genomic_DNA"/>
</dbReference>
<feature type="transmembrane region" description="Helical" evidence="1">
    <location>
        <begin position="20"/>
        <end position="39"/>
    </location>
</feature>
<sequence length="67" mass="8389">MIFMLCDDYILRIKIIIKIYIYSVYTQLIILLIFCIYIPNKLKKYYYTLICIFYKFIYIIFQSVYEI</sequence>
<evidence type="ECO:0000313" key="3">
    <source>
        <dbReference type="Proteomes" id="UP000030694"/>
    </source>
</evidence>
<dbReference type="AlphaFoldDB" id="A0A024X6Z1"/>
<keyword evidence="1" id="KW-0472">Membrane</keyword>
<evidence type="ECO:0000313" key="2">
    <source>
        <dbReference type="EMBL" id="ETW61312.1"/>
    </source>
</evidence>
<protein>
    <submittedName>
        <fullName evidence="2">Uncharacterized protein</fullName>
    </submittedName>
</protein>
<feature type="transmembrane region" description="Helical" evidence="1">
    <location>
        <begin position="45"/>
        <end position="65"/>
    </location>
</feature>
<proteinExistence type="predicted"/>
<gene>
    <name evidence="2" type="ORF">PFMC_02732</name>
</gene>